<dbReference type="PANTHER" id="PTHR12764">
    <property type="entry name" value="WD REPEAT DOMAIN-RELATED"/>
    <property type="match status" value="1"/>
</dbReference>
<dbReference type="OMA" id="FKTARIC"/>
<evidence type="ECO:0000256" key="2">
    <source>
        <dbReference type="ARBA" id="ARBA00019442"/>
    </source>
</evidence>
<accession>A0A158PGK9</accession>
<reference evidence="10 11" key="2">
    <citation type="submission" date="2018-11" db="EMBL/GenBank/DDBJ databases">
        <authorList>
            <consortium name="Pathogen Informatics"/>
        </authorList>
    </citation>
    <scope>NUCLEOTIDE SEQUENCE [LARGE SCALE GENOMIC DNA]</scope>
    <source>
        <strain evidence="10 11">Costa Rica</strain>
    </source>
</reference>
<keyword evidence="3" id="KW-0853">WD repeat</keyword>
<dbReference type="InterPro" id="IPR036322">
    <property type="entry name" value="WD40_repeat_dom_sf"/>
</dbReference>
<dbReference type="SUPFAM" id="SSF50978">
    <property type="entry name" value="WD40 repeat-like"/>
    <property type="match status" value="1"/>
</dbReference>
<dbReference type="Pfam" id="PF23377">
    <property type="entry name" value="Beta-prop_IFT122_2nd"/>
    <property type="match status" value="1"/>
</dbReference>
<protein>
    <recommendedName>
        <fullName evidence="2">Intraflagellar transport protein 122 homolog</fullName>
    </recommendedName>
</protein>
<evidence type="ECO:0000256" key="1">
    <source>
        <dbReference type="ARBA" id="ARBA00004138"/>
    </source>
</evidence>
<dbReference type="SMART" id="SM00320">
    <property type="entry name" value="WD40"/>
    <property type="match status" value="4"/>
</dbReference>
<keyword evidence="5" id="KW-0969">Cilium</keyword>
<dbReference type="InterPro" id="IPR039857">
    <property type="entry name" value="Ift122/121"/>
</dbReference>
<dbReference type="InterPro" id="IPR056153">
    <property type="entry name" value="Beta-prop_IFT122_1st"/>
</dbReference>
<dbReference type="InterPro" id="IPR015943">
    <property type="entry name" value="WD40/YVTN_repeat-like_dom_sf"/>
</dbReference>
<feature type="domain" description="IFT122 first beta-propeller" evidence="8">
    <location>
        <begin position="69"/>
        <end position="169"/>
    </location>
</feature>
<dbReference type="WBParaSite" id="ACOC_0000535301-mRNA-1">
    <property type="protein sequence ID" value="ACOC_0000535301-mRNA-1"/>
    <property type="gene ID" value="ACOC_0000535301"/>
</dbReference>
<reference evidence="12" key="1">
    <citation type="submission" date="2016-04" db="UniProtKB">
        <authorList>
            <consortium name="WormBaseParasite"/>
        </authorList>
    </citation>
    <scope>IDENTIFICATION</scope>
</reference>
<dbReference type="PANTHER" id="PTHR12764:SF4">
    <property type="entry name" value="INTRAFLAGELLAR TRANSPORT PROTEIN 122 HOMOLOG"/>
    <property type="match status" value="1"/>
</dbReference>
<keyword evidence="11" id="KW-1185">Reference proteome</keyword>
<dbReference type="Proteomes" id="UP000267027">
    <property type="component" value="Unassembled WGS sequence"/>
</dbReference>
<evidence type="ECO:0000256" key="4">
    <source>
        <dbReference type="ARBA" id="ARBA00022737"/>
    </source>
</evidence>
<dbReference type="EMBL" id="UYYA01003865">
    <property type="protein sequence ID" value="VDM56939.1"/>
    <property type="molecule type" value="Genomic_DNA"/>
</dbReference>
<comment type="subcellular location">
    <subcellularLocation>
        <location evidence="1">Cell projection</location>
        <location evidence="1">Cilium</location>
    </subcellularLocation>
</comment>
<evidence type="ECO:0000256" key="3">
    <source>
        <dbReference type="ARBA" id="ARBA00022574"/>
    </source>
</evidence>
<dbReference type="InterPro" id="IPR057411">
    <property type="entry name" value="TPR_IFT122"/>
</dbReference>
<feature type="domain" description="Intraflagellar transport protein 122 homolog TPR" evidence="9">
    <location>
        <begin position="368"/>
        <end position="664"/>
    </location>
</feature>
<evidence type="ECO:0000313" key="10">
    <source>
        <dbReference type="EMBL" id="VDM56939.1"/>
    </source>
</evidence>
<feature type="domain" description="IFT122 second beta-propeller" evidence="7">
    <location>
        <begin position="175"/>
        <end position="301"/>
    </location>
</feature>
<evidence type="ECO:0000259" key="9">
    <source>
        <dbReference type="Pfam" id="PF25295"/>
    </source>
</evidence>
<dbReference type="GO" id="GO:0097730">
    <property type="term" value="C:non-motile cilium"/>
    <property type="evidence" value="ECO:0007669"/>
    <property type="project" value="TreeGrafter"/>
</dbReference>
<organism evidence="12">
    <name type="scientific">Angiostrongylus costaricensis</name>
    <name type="common">Nematode worm</name>
    <dbReference type="NCBI Taxonomy" id="334426"/>
    <lineage>
        <taxon>Eukaryota</taxon>
        <taxon>Metazoa</taxon>
        <taxon>Ecdysozoa</taxon>
        <taxon>Nematoda</taxon>
        <taxon>Chromadorea</taxon>
        <taxon>Rhabditida</taxon>
        <taxon>Rhabditina</taxon>
        <taxon>Rhabditomorpha</taxon>
        <taxon>Strongyloidea</taxon>
        <taxon>Metastrongylidae</taxon>
        <taxon>Angiostrongylus</taxon>
    </lineage>
</organism>
<dbReference type="InterPro" id="IPR001680">
    <property type="entry name" value="WD40_rpt"/>
</dbReference>
<dbReference type="GO" id="GO:0035721">
    <property type="term" value="P:intraciliary retrograde transport"/>
    <property type="evidence" value="ECO:0007669"/>
    <property type="project" value="TreeGrafter"/>
</dbReference>
<dbReference type="GO" id="GO:1905515">
    <property type="term" value="P:non-motile cilium assembly"/>
    <property type="evidence" value="ECO:0007669"/>
    <property type="project" value="TreeGrafter"/>
</dbReference>
<evidence type="ECO:0000313" key="12">
    <source>
        <dbReference type="WBParaSite" id="ACOC_0000535301-mRNA-1"/>
    </source>
</evidence>
<keyword evidence="4" id="KW-0677">Repeat</keyword>
<dbReference type="GO" id="GO:0030991">
    <property type="term" value="C:intraciliary transport particle A"/>
    <property type="evidence" value="ECO:0007669"/>
    <property type="project" value="TreeGrafter"/>
</dbReference>
<evidence type="ECO:0000259" key="8">
    <source>
        <dbReference type="Pfam" id="PF23381"/>
    </source>
</evidence>
<dbReference type="Pfam" id="PF23381">
    <property type="entry name" value="Beta-prop_IFT122_1st"/>
    <property type="match status" value="1"/>
</dbReference>
<name>A0A158PGK9_ANGCS</name>
<sequence>QNIVGLWSADEKNVHKQRINGRCASCAWNRDGTLFAIGTYDGFVYIKNIGSFQKDEYVAKIERPGGEPVLVVADWNRRVGFYDPEGNTVKRDDMLLNYDPTCVEFIPSGRFLLLGGSGRQVTLHTGLGTEIGVVAQMDTWVWCVRVRPVSNPSTVVVGCVDGTIACYNLMFSTIHGLYKDRYAFRDNMTDVVVQDLVHHTMTRIRCHDLVRKVAIYGHKLAVQLSDRLHIYRQIKGDGENKQLEYTLSERINKAFDCSLLCYDHKGLKQREWQLDSAIRYIKVIGGPAGRETILLGLREGQESSCNSVAFNSDNEEIICYSGSSKLTIRARGYPGHQQRMFGFVVGFSGNKVYCLHIYAMQALEVPFSNQLYQYIENKEYQKAYDLACLGVTTEDWQILGMAAISDFNCEIALKAFARYKDHRSIQLVHEIKAMMAANEPEYILRAHVLCYEGKFHEAAALYRANDDENRAMQLFTDLRMFDDAQEVMAAASGETQRMLMRKRADWAKNSNQPKVAAEMLISSGDLDKAVQLIAENDWMDLAINVIGKLDHSDVSSQRRLAAYFVRKFEFSLAARIYGKINDIRALIEMYVAAGHWTDAFAIADRYPNFVEDVYLPYARYLAERDQFEEAQKAFHKAGHDQEALWVLEQLTSNAVNENRFADAG</sequence>
<evidence type="ECO:0000313" key="11">
    <source>
        <dbReference type="Proteomes" id="UP000267027"/>
    </source>
</evidence>
<proteinExistence type="predicted"/>
<dbReference type="InterPro" id="IPR056152">
    <property type="entry name" value="Beta-prop_IFT122_2nd"/>
</dbReference>
<dbReference type="OrthoDB" id="10255582at2759"/>
<dbReference type="Gene3D" id="2.130.10.10">
    <property type="entry name" value="YVTN repeat-like/Quinoprotein amine dehydrogenase"/>
    <property type="match status" value="1"/>
</dbReference>
<evidence type="ECO:0000256" key="6">
    <source>
        <dbReference type="ARBA" id="ARBA00023273"/>
    </source>
</evidence>
<keyword evidence="6" id="KW-0966">Cell projection</keyword>
<dbReference type="GO" id="GO:0061512">
    <property type="term" value="P:protein localization to cilium"/>
    <property type="evidence" value="ECO:0007669"/>
    <property type="project" value="TreeGrafter"/>
</dbReference>
<dbReference type="Pfam" id="PF25295">
    <property type="entry name" value="TPR_IFT122"/>
    <property type="match status" value="1"/>
</dbReference>
<evidence type="ECO:0000259" key="7">
    <source>
        <dbReference type="Pfam" id="PF23377"/>
    </source>
</evidence>
<gene>
    <name evidence="10" type="ORF">ACOC_LOCUS5354</name>
</gene>
<dbReference type="AlphaFoldDB" id="A0A158PGK9"/>
<dbReference type="STRING" id="334426.A0A158PGK9"/>
<dbReference type="Gene3D" id="1.25.40.470">
    <property type="match status" value="1"/>
</dbReference>
<evidence type="ECO:0000256" key="5">
    <source>
        <dbReference type="ARBA" id="ARBA00023069"/>
    </source>
</evidence>